<gene>
    <name evidence="1" type="ORF">AVEN_6639_1</name>
</gene>
<proteinExistence type="predicted"/>
<reference evidence="1 2" key="1">
    <citation type="journal article" date="2019" name="Sci. Rep.">
        <title>Orb-weaving spider Araneus ventricosus genome elucidates the spidroin gene catalogue.</title>
        <authorList>
            <person name="Kono N."/>
            <person name="Nakamura H."/>
            <person name="Ohtoshi R."/>
            <person name="Moran D.A.P."/>
            <person name="Shinohara A."/>
            <person name="Yoshida Y."/>
            <person name="Fujiwara M."/>
            <person name="Mori M."/>
            <person name="Tomita M."/>
            <person name="Arakawa K."/>
        </authorList>
    </citation>
    <scope>NUCLEOTIDE SEQUENCE [LARGE SCALE GENOMIC DNA]</scope>
</reference>
<evidence type="ECO:0000313" key="2">
    <source>
        <dbReference type="Proteomes" id="UP000499080"/>
    </source>
</evidence>
<keyword evidence="2" id="KW-1185">Reference proteome</keyword>
<name>A0A4Y2SZV6_ARAVE</name>
<sequence>MYYQKTFERLRGSSTTQRQYISSELCVTMDTVFLNRWIGRCGTVAWPLKSTYLHKLIFSLGTAKKRCLRDAHGVTRGLNRSNQRRQTFVKCH</sequence>
<organism evidence="1 2">
    <name type="scientific">Araneus ventricosus</name>
    <name type="common">Orbweaver spider</name>
    <name type="synonym">Epeira ventricosa</name>
    <dbReference type="NCBI Taxonomy" id="182803"/>
    <lineage>
        <taxon>Eukaryota</taxon>
        <taxon>Metazoa</taxon>
        <taxon>Ecdysozoa</taxon>
        <taxon>Arthropoda</taxon>
        <taxon>Chelicerata</taxon>
        <taxon>Arachnida</taxon>
        <taxon>Araneae</taxon>
        <taxon>Araneomorphae</taxon>
        <taxon>Entelegynae</taxon>
        <taxon>Araneoidea</taxon>
        <taxon>Araneidae</taxon>
        <taxon>Araneus</taxon>
    </lineage>
</organism>
<protein>
    <submittedName>
        <fullName evidence="1">Uncharacterized protein</fullName>
    </submittedName>
</protein>
<dbReference type="EMBL" id="BGPR01024818">
    <property type="protein sequence ID" value="GBN93170.1"/>
    <property type="molecule type" value="Genomic_DNA"/>
</dbReference>
<comment type="caution">
    <text evidence="1">The sequence shown here is derived from an EMBL/GenBank/DDBJ whole genome shotgun (WGS) entry which is preliminary data.</text>
</comment>
<dbReference type="Proteomes" id="UP000499080">
    <property type="component" value="Unassembled WGS sequence"/>
</dbReference>
<evidence type="ECO:0000313" key="1">
    <source>
        <dbReference type="EMBL" id="GBN93170.1"/>
    </source>
</evidence>
<accession>A0A4Y2SZV6</accession>
<dbReference type="AlphaFoldDB" id="A0A4Y2SZV6"/>